<accession>A0ABP9Q8C3</accession>
<evidence type="ECO:0000313" key="2">
    <source>
        <dbReference type="Proteomes" id="UP001428817"/>
    </source>
</evidence>
<proteinExistence type="predicted"/>
<dbReference type="Proteomes" id="UP001428817">
    <property type="component" value="Unassembled WGS sequence"/>
</dbReference>
<dbReference type="EMBL" id="BAABJP010000015">
    <property type="protein sequence ID" value="GAA5158150.1"/>
    <property type="molecule type" value="Genomic_DNA"/>
</dbReference>
<sequence>MLGREAWIKNESSRKTLAVRWPGAEWDDYIDGAIMAIHRSEELASVPDFERKVVLAPPERGYQAARELLADHPEWVGMLHQAFENPSARRIPIGTRETVLRDLREMKHGALSIEEAVARTILRDAQNHADAMAMSGALAPFLLSADDTEFLSFLSRLRAPFYYQADANDEHGPERQARLGELTRELIYLLVQMEELRDRRSLREETSVIAWVQTEGHRLVTAWLAEMCQAIGQAHNSPVDAAIVEILRAEVATTERQRRSSIMKVWKRPQRQMVDVMEDLFLQVLGVDTPLGLSEVGVDDLPRGGGLPERLGWIRPEYTGRQWPYLYVFGRRATRRRRAMLLRTIARGRQRQ</sequence>
<protein>
    <submittedName>
        <fullName evidence="1">Uncharacterized protein</fullName>
    </submittedName>
</protein>
<gene>
    <name evidence="1" type="ORF">GCM10023321_37490</name>
</gene>
<name>A0ABP9Q8C3_9PSEU</name>
<organism evidence="1 2">
    <name type="scientific">Pseudonocardia eucalypti</name>
    <dbReference type="NCBI Taxonomy" id="648755"/>
    <lineage>
        <taxon>Bacteria</taxon>
        <taxon>Bacillati</taxon>
        <taxon>Actinomycetota</taxon>
        <taxon>Actinomycetes</taxon>
        <taxon>Pseudonocardiales</taxon>
        <taxon>Pseudonocardiaceae</taxon>
        <taxon>Pseudonocardia</taxon>
    </lineage>
</organism>
<keyword evidence="2" id="KW-1185">Reference proteome</keyword>
<reference evidence="2" key="1">
    <citation type="journal article" date="2019" name="Int. J. Syst. Evol. Microbiol.">
        <title>The Global Catalogue of Microorganisms (GCM) 10K type strain sequencing project: providing services to taxonomists for standard genome sequencing and annotation.</title>
        <authorList>
            <consortium name="The Broad Institute Genomics Platform"/>
            <consortium name="The Broad Institute Genome Sequencing Center for Infectious Disease"/>
            <person name="Wu L."/>
            <person name="Ma J."/>
        </authorList>
    </citation>
    <scope>NUCLEOTIDE SEQUENCE [LARGE SCALE GENOMIC DNA]</scope>
    <source>
        <strain evidence="2">JCM 18303</strain>
    </source>
</reference>
<comment type="caution">
    <text evidence="1">The sequence shown here is derived from an EMBL/GenBank/DDBJ whole genome shotgun (WGS) entry which is preliminary data.</text>
</comment>
<evidence type="ECO:0000313" key="1">
    <source>
        <dbReference type="EMBL" id="GAA5158150.1"/>
    </source>
</evidence>